<evidence type="ECO:0000259" key="3">
    <source>
        <dbReference type="Pfam" id="PF03446"/>
    </source>
</evidence>
<comment type="similarity">
    <text evidence="1">Belongs to the HIBADH-related family. NP60 subfamily.</text>
</comment>
<reference evidence="4 5" key="1">
    <citation type="submission" date="2024-01" db="EMBL/GenBank/DDBJ databases">
        <title>Comparative genomics of Cryptococcus and Kwoniella reveals pathogenesis evolution and contrasting modes of karyotype evolution via chromosome fusion or intercentromeric recombination.</title>
        <authorList>
            <person name="Coelho M.A."/>
            <person name="David-Palma M."/>
            <person name="Shea T."/>
            <person name="Bowers K."/>
            <person name="McGinley-Smith S."/>
            <person name="Mohammad A.W."/>
            <person name="Gnirke A."/>
            <person name="Yurkov A.M."/>
            <person name="Nowrousian M."/>
            <person name="Sun S."/>
            <person name="Cuomo C.A."/>
            <person name="Heitman J."/>
        </authorList>
    </citation>
    <scope>NUCLEOTIDE SEQUENCE [LARGE SCALE GENOMIC DNA]</scope>
    <source>
        <strain evidence="4">CBS 11374</strain>
    </source>
</reference>
<evidence type="ECO:0000256" key="2">
    <source>
        <dbReference type="ARBA" id="ARBA00023002"/>
    </source>
</evidence>
<dbReference type="Proteomes" id="UP001329825">
    <property type="component" value="Chromosome 4"/>
</dbReference>
<dbReference type="SUPFAM" id="SSF48179">
    <property type="entry name" value="6-phosphogluconate dehydrogenase C-terminal domain-like"/>
    <property type="match status" value="1"/>
</dbReference>
<gene>
    <name evidence="4" type="ORF">IL334_003359</name>
</gene>
<dbReference type="InterPro" id="IPR013328">
    <property type="entry name" value="6PGD_dom2"/>
</dbReference>
<dbReference type="EMBL" id="CP141884">
    <property type="protein sequence ID" value="WRT66403.1"/>
    <property type="molecule type" value="Genomic_DNA"/>
</dbReference>
<feature type="domain" description="6-phosphogluconate dehydrogenase NADP-binding" evidence="3">
    <location>
        <begin position="8"/>
        <end position="167"/>
    </location>
</feature>
<proteinExistence type="inferred from homology"/>
<dbReference type="InterPro" id="IPR015815">
    <property type="entry name" value="HIBADH-related"/>
</dbReference>
<dbReference type="InterPro" id="IPR051265">
    <property type="entry name" value="HIBADH-related_NP60_sf"/>
</dbReference>
<dbReference type="SUPFAM" id="SSF51735">
    <property type="entry name" value="NAD(P)-binding Rossmann-fold domains"/>
    <property type="match status" value="1"/>
</dbReference>
<dbReference type="Gene3D" id="1.10.1040.10">
    <property type="entry name" value="N-(1-d-carboxylethyl)-l-norvaline Dehydrogenase, domain 2"/>
    <property type="match status" value="1"/>
</dbReference>
<organism evidence="4 5">
    <name type="scientific">Kwoniella shivajii</name>
    <dbReference type="NCBI Taxonomy" id="564305"/>
    <lineage>
        <taxon>Eukaryota</taxon>
        <taxon>Fungi</taxon>
        <taxon>Dikarya</taxon>
        <taxon>Basidiomycota</taxon>
        <taxon>Agaricomycotina</taxon>
        <taxon>Tremellomycetes</taxon>
        <taxon>Tremellales</taxon>
        <taxon>Cryptococcaceae</taxon>
        <taxon>Kwoniella</taxon>
    </lineage>
</organism>
<dbReference type="InterPro" id="IPR008927">
    <property type="entry name" value="6-PGluconate_DH-like_C_sf"/>
</dbReference>
<name>A0ABZ1CXW8_9TREE</name>
<dbReference type="InterPro" id="IPR006115">
    <property type="entry name" value="6PGDH_NADP-bd"/>
</dbReference>
<dbReference type="GeneID" id="87955490"/>
<sequence>MTSTTPTRIGYIGLGAMGLNIARNLSKHITKNNLPPLTVWNRSSSKYESLKPDAPNARFAKQVEEVIDSSDVIFTMLIDDNAAQEVYGKLYDHLKSNKQQGKREIIFVDQSSLKAITTGKLAEQASSVGATYLACPVFGRPPAAEAAKLLIVLSGPQEAKDRVKELLIPVIGDRSVDVGEDVKKASALKSMGNMVLLGWIELLSEAYALGDSIGLDSQVFNGFLEQFIPAPPLLAYSNTISKGLFPSGKGFSIDGGLKDARNMISLGSDLGHPVSLPTIERAKSNMERAKELSGPSQDWSALAAAVREQAGLEPYREGTNNGQGD</sequence>
<dbReference type="PANTHER" id="PTHR43580:SF8">
    <property type="entry name" value="6-PHOSPHOGLUCONATE DEHYDROGENASE NADP-BINDING DOMAIN-CONTAINING PROTEIN-RELATED"/>
    <property type="match status" value="1"/>
</dbReference>
<keyword evidence="2" id="KW-0560">Oxidoreductase</keyword>
<keyword evidence="5" id="KW-1185">Reference proteome</keyword>
<dbReference type="PANTHER" id="PTHR43580">
    <property type="entry name" value="OXIDOREDUCTASE GLYR1-RELATED"/>
    <property type="match status" value="1"/>
</dbReference>
<dbReference type="Pfam" id="PF03446">
    <property type="entry name" value="NAD_binding_2"/>
    <property type="match status" value="1"/>
</dbReference>
<dbReference type="PIRSF" id="PIRSF000103">
    <property type="entry name" value="HIBADH"/>
    <property type="match status" value="1"/>
</dbReference>
<accession>A0ABZ1CXW8</accession>
<protein>
    <recommendedName>
        <fullName evidence="3">6-phosphogluconate dehydrogenase NADP-binding domain-containing protein</fullName>
    </recommendedName>
</protein>
<evidence type="ECO:0000313" key="4">
    <source>
        <dbReference type="EMBL" id="WRT66403.1"/>
    </source>
</evidence>
<dbReference type="Gene3D" id="3.40.50.720">
    <property type="entry name" value="NAD(P)-binding Rossmann-like Domain"/>
    <property type="match status" value="1"/>
</dbReference>
<evidence type="ECO:0000313" key="5">
    <source>
        <dbReference type="Proteomes" id="UP001329825"/>
    </source>
</evidence>
<dbReference type="InterPro" id="IPR036291">
    <property type="entry name" value="NAD(P)-bd_dom_sf"/>
</dbReference>
<evidence type="ECO:0000256" key="1">
    <source>
        <dbReference type="ARBA" id="ARBA00007598"/>
    </source>
</evidence>
<dbReference type="RefSeq" id="XP_062791143.1">
    <property type="nucleotide sequence ID" value="XM_062935092.1"/>
</dbReference>